<protein>
    <submittedName>
        <fullName evidence="2">Uncharacterized protein</fullName>
    </submittedName>
</protein>
<organism evidence="2 3">
    <name type="scientific">Vespula maculifrons</name>
    <name type="common">Eastern yellow jacket</name>
    <name type="synonym">Wasp</name>
    <dbReference type="NCBI Taxonomy" id="7453"/>
    <lineage>
        <taxon>Eukaryota</taxon>
        <taxon>Metazoa</taxon>
        <taxon>Ecdysozoa</taxon>
        <taxon>Arthropoda</taxon>
        <taxon>Hexapoda</taxon>
        <taxon>Insecta</taxon>
        <taxon>Pterygota</taxon>
        <taxon>Neoptera</taxon>
        <taxon>Endopterygota</taxon>
        <taxon>Hymenoptera</taxon>
        <taxon>Apocrita</taxon>
        <taxon>Aculeata</taxon>
        <taxon>Vespoidea</taxon>
        <taxon>Vespidae</taxon>
        <taxon>Vespinae</taxon>
        <taxon>Vespula</taxon>
    </lineage>
</organism>
<feature type="compositionally biased region" description="Gly residues" evidence="1">
    <location>
        <begin position="24"/>
        <end position="48"/>
    </location>
</feature>
<dbReference type="EMBL" id="JAYRBN010000025">
    <property type="protein sequence ID" value="KAL2750180.1"/>
    <property type="molecule type" value="Genomic_DNA"/>
</dbReference>
<sequence>MNEHQVTTERKRDRSKQNPKGREVGGGGGGGDGDGGDSGGGGGDGGGSNSSSSSLAFLNEPAVAHDIQKTPREATAWQAASRQGERPSGGVDETELRPCDPTHDLVRQTTLRALASMSVGRVVGDHPSQ</sequence>
<dbReference type="Proteomes" id="UP001607303">
    <property type="component" value="Unassembled WGS sequence"/>
</dbReference>
<feature type="compositionally biased region" description="Basic and acidic residues" evidence="1">
    <location>
        <begin position="1"/>
        <end position="23"/>
    </location>
</feature>
<comment type="caution">
    <text evidence="2">The sequence shown here is derived from an EMBL/GenBank/DDBJ whole genome shotgun (WGS) entry which is preliminary data.</text>
</comment>
<reference evidence="2 3" key="1">
    <citation type="journal article" date="2024" name="Ann. Entomol. Soc. Am.">
        <title>Genomic analyses of the southern and eastern yellowjacket wasps (Hymenoptera: Vespidae) reveal evolutionary signatures of social life.</title>
        <authorList>
            <person name="Catto M.A."/>
            <person name="Caine P.B."/>
            <person name="Orr S.E."/>
            <person name="Hunt B.G."/>
            <person name="Goodisman M.A.D."/>
        </authorList>
    </citation>
    <scope>NUCLEOTIDE SEQUENCE [LARGE SCALE GENOMIC DNA]</scope>
    <source>
        <strain evidence="2">232</strain>
        <tissue evidence="2">Head and thorax</tissue>
    </source>
</reference>
<dbReference type="AlphaFoldDB" id="A0ABD2CYJ8"/>
<proteinExistence type="predicted"/>
<name>A0ABD2CYJ8_VESMC</name>
<gene>
    <name evidence="2" type="ORF">V1477_001676</name>
</gene>
<feature type="compositionally biased region" description="Basic and acidic residues" evidence="1">
    <location>
        <begin position="94"/>
        <end position="103"/>
    </location>
</feature>
<keyword evidence="3" id="KW-1185">Reference proteome</keyword>
<accession>A0ABD2CYJ8</accession>
<feature type="region of interest" description="Disordered" evidence="1">
    <location>
        <begin position="1"/>
        <end position="103"/>
    </location>
</feature>
<evidence type="ECO:0000313" key="2">
    <source>
        <dbReference type="EMBL" id="KAL2750180.1"/>
    </source>
</evidence>
<evidence type="ECO:0000256" key="1">
    <source>
        <dbReference type="SAM" id="MobiDB-lite"/>
    </source>
</evidence>
<evidence type="ECO:0000313" key="3">
    <source>
        <dbReference type="Proteomes" id="UP001607303"/>
    </source>
</evidence>